<organism evidence="1">
    <name type="scientific">Candidatus Kentrum sp. TC</name>
    <dbReference type="NCBI Taxonomy" id="2126339"/>
    <lineage>
        <taxon>Bacteria</taxon>
        <taxon>Pseudomonadati</taxon>
        <taxon>Pseudomonadota</taxon>
        <taxon>Gammaproteobacteria</taxon>
        <taxon>Candidatus Kentrum</taxon>
    </lineage>
</organism>
<protein>
    <submittedName>
        <fullName evidence="1">Uncharacterized protein</fullName>
    </submittedName>
</protein>
<accession>A0A450ZUU2</accession>
<gene>
    <name evidence="1" type="ORF">BECKTC1821F_GA0114240_101836</name>
</gene>
<sequence length="66" mass="7522">MNKMSLREAIEIGGAIGNRSRIQSIMETISKGYFTLERSFEDNWEQLLSNHHSEVGFSLFTTLGRS</sequence>
<name>A0A450ZUU2_9GAMM</name>
<proteinExistence type="predicted"/>
<dbReference type="EMBL" id="CAADFW010000018">
    <property type="protein sequence ID" value="VFK57551.1"/>
    <property type="molecule type" value="Genomic_DNA"/>
</dbReference>
<evidence type="ECO:0000313" key="1">
    <source>
        <dbReference type="EMBL" id="VFK57551.1"/>
    </source>
</evidence>
<reference evidence="1" key="1">
    <citation type="submission" date="2019-02" db="EMBL/GenBank/DDBJ databases">
        <authorList>
            <person name="Gruber-Vodicka R. H."/>
            <person name="Seah K. B. B."/>
        </authorList>
    </citation>
    <scope>NUCLEOTIDE SEQUENCE</scope>
    <source>
        <strain evidence="1">BECK_BZ126</strain>
    </source>
</reference>
<dbReference type="AlphaFoldDB" id="A0A450ZUU2"/>